<keyword evidence="1" id="KW-0472">Membrane</keyword>
<sequence length="516" mass="59303">MIVLQKKANMLLESYVREIYSDKLYTLIHKLNKNLTSETLENDLRKVADKVIISDFDIDKNHGQGPILLWNSNKEELFLGVVELTRDGKVILDEKKRKVDLKTNIKKILLFRIKVIEICKKESLITFFSVNNNSQTLKKNIQTSLNIILIFIALLALSTVLELLKKFVIDFNQTNYLAIAILLIFALLSIVLILSIKICVKYKNIVSDGFYGIVISSLCISIFSIYSIAIIDYKTVLMVVLVGTFLLIKEIFSSVGRIYEDKKKSGKMLKAILFSVITSIFLFINSVLIIKGITTYSAVLTFIVFQMAILNIFFIVKSLIHLYKMYRIQSISPALTNMQPQLVSNYKRILDLNYVKVTGNNSSFKSINAKFIYNYLVNQTSGVYLSNDLNTEKYNFVINKGLKGEGIFFDKDIKDFVEKVGVSINDLDFKKTIFNQNISTSEKKLLILAISIMENTDYIILDQFLDDLDEKNFLSCLSLLKQHYSTVIVFTYRKEEVDGYYEISIDDGDFYRRSEE</sequence>
<evidence type="ECO:0000313" key="3">
    <source>
        <dbReference type="Proteomes" id="UP000516122"/>
    </source>
</evidence>
<feature type="transmembrane region" description="Helical" evidence="1">
    <location>
        <begin position="176"/>
        <end position="198"/>
    </location>
</feature>
<reference evidence="2 3" key="1">
    <citation type="submission" date="2020-08" db="EMBL/GenBank/DDBJ databases">
        <title>Enterococcus faecalis SF28073 genome assembly.</title>
        <authorList>
            <person name="Duerkop B.A."/>
            <person name="Johnson C.N."/>
        </authorList>
    </citation>
    <scope>NUCLEOTIDE SEQUENCE [LARGE SCALE GENOMIC DNA]</scope>
    <source>
        <strain evidence="2 3">SF28073</strain>
    </source>
</reference>
<proteinExistence type="predicted"/>
<dbReference type="Proteomes" id="UP000516122">
    <property type="component" value="Chromosome"/>
</dbReference>
<evidence type="ECO:0000313" key="2">
    <source>
        <dbReference type="EMBL" id="QNP39156.1"/>
    </source>
</evidence>
<evidence type="ECO:0008006" key="4">
    <source>
        <dbReference type="Google" id="ProtNLM"/>
    </source>
</evidence>
<feature type="transmembrane region" description="Helical" evidence="1">
    <location>
        <begin position="237"/>
        <end position="259"/>
    </location>
</feature>
<organism evidence="2 3">
    <name type="scientific">Enterococcus faecalis</name>
    <name type="common">Streptococcus faecalis</name>
    <dbReference type="NCBI Taxonomy" id="1351"/>
    <lineage>
        <taxon>Bacteria</taxon>
        <taxon>Bacillati</taxon>
        <taxon>Bacillota</taxon>
        <taxon>Bacilli</taxon>
        <taxon>Lactobacillales</taxon>
        <taxon>Enterococcaceae</taxon>
        <taxon>Enterococcus</taxon>
    </lineage>
</organism>
<dbReference type="Gene3D" id="3.40.50.300">
    <property type="entry name" value="P-loop containing nucleotide triphosphate hydrolases"/>
    <property type="match status" value="1"/>
</dbReference>
<dbReference type="EMBL" id="CP060804">
    <property type="protein sequence ID" value="QNP39156.1"/>
    <property type="molecule type" value="Genomic_DNA"/>
</dbReference>
<feature type="transmembrane region" description="Helical" evidence="1">
    <location>
        <begin position="145"/>
        <end position="164"/>
    </location>
</feature>
<feature type="transmembrane region" description="Helical" evidence="1">
    <location>
        <begin position="296"/>
        <end position="320"/>
    </location>
</feature>
<feature type="transmembrane region" description="Helical" evidence="1">
    <location>
        <begin position="210"/>
        <end position="231"/>
    </location>
</feature>
<dbReference type="RefSeq" id="WP_002382825.1">
    <property type="nucleotide sequence ID" value="NZ_CABGHQ010000009.1"/>
</dbReference>
<dbReference type="InterPro" id="IPR027417">
    <property type="entry name" value="P-loop_NTPase"/>
</dbReference>
<keyword evidence="1" id="KW-0812">Transmembrane</keyword>
<protein>
    <recommendedName>
        <fullName evidence="4">Phage minor structural protein</fullName>
    </recommendedName>
</protein>
<accession>A0A7H0FSZ0</accession>
<gene>
    <name evidence="2" type="ORF">H9Q64_07790</name>
</gene>
<keyword evidence="1" id="KW-1133">Transmembrane helix</keyword>
<evidence type="ECO:0000256" key="1">
    <source>
        <dbReference type="SAM" id="Phobius"/>
    </source>
</evidence>
<feature type="transmembrane region" description="Helical" evidence="1">
    <location>
        <begin position="271"/>
        <end position="290"/>
    </location>
</feature>
<dbReference type="SUPFAM" id="SSF52540">
    <property type="entry name" value="P-loop containing nucleoside triphosphate hydrolases"/>
    <property type="match status" value="1"/>
</dbReference>
<dbReference type="AlphaFoldDB" id="A0A7H0FSZ0"/>
<name>A0A7H0FSZ0_ENTFL</name>